<dbReference type="AlphaFoldDB" id="A0A2Z6RYZ4"/>
<evidence type="ECO:0000256" key="14">
    <source>
        <dbReference type="ARBA" id="ARBA00023134"/>
    </source>
</evidence>
<keyword evidence="10" id="KW-1002">Plastid outer membrane</keyword>
<reference evidence="19" key="2">
    <citation type="submission" date="2019-10" db="EMBL/GenBank/DDBJ databases">
        <title>Conservation and host-specific expression of non-tandemly repeated heterogenous ribosome RNA gene in arbuscular mycorrhizal fungi.</title>
        <authorList>
            <person name="Maeda T."/>
            <person name="Kobayashi Y."/>
            <person name="Nakagawa T."/>
            <person name="Ezawa T."/>
            <person name="Yamaguchi K."/>
            <person name="Bino T."/>
            <person name="Nishimoto Y."/>
            <person name="Shigenobu S."/>
            <person name="Kawaguchi M."/>
        </authorList>
    </citation>
    <scope>NUCLEOTIDE SEQUENCE</scope>
    <source>
        <strain evidence="19">HR1</strain>
    </source>
</reference>
<comment type="subcellular location">
    <subcellularLocation>
        <location evidence="2">Membrane</location>
        <topology evidence="2">Single-pass membrane protein</topology>
    </subcellularLocation>
    <subcellularLocation>
        <location evidence="16">Plastid</location>
        <location evidence="16">Chloroplast outer membrane</location>
    </subcellularLocation>
</comment>
<dbReference type="SUPFAM" id="SSF52540">
    <property type="entry name" value="P-loop containing nucleoside triphosphate hydrolases"/>
    <property type="match status" value="1"/>
</dbReference>
<evidence type="ECO:0000256" key="2">
    <source>
        <dbReference type="ARBA" id="ARBA00004167"/>
    </source>
</evidence>
<evidence type="ECO:0000256" key="1">
    <source>
        <dbReference type="ARBA" id="ARBA00001946"/>
    </source>
</evidence>
<keyword evidence="3" id="KW-0813">Transport</keyword>
<reference evidence="18 20" key="1">
    <citation type="submission" date="2017-11" db="EMBL/GenBank/DDBJ databases">
        <title>The genome of Rhizophagus clarus HR1 reveals common genetic basis of auxotrophy among arbuscular mycorrhizal fungi.</title>
        <authorList>
            <person name="Kobayashi Y."/>
        </authorList>
    </citation>
    <scope>NUCLEOTIDE SEQUENCE [LARGE SCALE GENOMIC DNA]</scope>
    <source>
        <strain evidence="18 20">HR1</strain>
    </source>
</reference>
<dbReference type="InterPro" id="IPR006703">
    <property type="entry name" value="G_AIG1"/>
</dbReference>
<dbReference type="Gene3D" id="3.80.10.10">
    <property type="entry name" value="Ribonuclease Inhibitor"/>
    <property type="match status" value="1"/>
</dbReference>
<keyword evidence="11" id="KW-0460">Magnesium</keyword>
<comment type="caution">
    <text evidence="18">The sequence shown here is derived from an EMBL/GenBank/DDBJ whole genome shotgun (WGS) entry which is preliminary data.</text>
</comment>
<evidence type="ECO:0000256" key="5">
    <source>
        <dbReference type="ARBA" id="ARBA00022640"/>
    </source>
</evidence>
<dbReference type="PANTHER" id="PTHR10903:SF135">
    <property type="entry name" value="TRANSLOCASE OF CHLOROPLAST 120, CHLOROPLASTIC-RELATED"/>
    <property type="match status" value="1"/>
</dbReference>
<evidence type="ECO:0000256" key="7">
    <source>
        <dbReference type="ARBA" id="ARBA00022723"/>
    </source>
</evidence>
<keyword evidence="9" id="KW-0378">Hydrolase</keyword>
<dbReference type="GO" id="GO:0016020">
    <property type="term" value="C:membrane"/>
    <property type="evidence" value="ECO:0007669"/>
    <property type="project" value="UniProtKB-SubCell"/>
</dbReference>
<keyword evidence="13" id="KW-1133">Transmembrane helix</keyword>
<organism evidence="18 20">
    <name type="scientific">Rhizophagus clarus</name>
    <dbReference type="NCBI Taxonomy" id="94130"/>
    <lineage>
        <taxon>Eukaryota</taxon>
        <taxon>Fungi</taxon>
        <taxon>Fungi incertae sedis</taxon>
        <taxon>Mucoromycota</taxon>
        <taxon>Glomeromycotina</taxon>
        <taxon>Glomeromycetes</taxon>
        <taxon>Glomerales</taxon>
        <taxon>Glomeraceae</taxon>
        <taxon>Rhizophagus</taxon>
    </lineage>
</organism>
<evidence type="ECO:0000256" key="10">
    <source>
        <dbReference type="ARBA" id="ARBA00022805"/>
    </source>
</evidence>
<keyword evidence="19" id="KW-0418">Kinase</keyword>
<proteinExistence type="predicted"/>
<accession>A0A2Z6RYZ4</accession>
<dbReference type="InterPro" id="IPR027417">
    <property type="entry name" value="P-loop_NTPase"/>
</dbReference>
<keyword evidence="14" id="KW-0342">GTP-binding</keyword>
<dbReference type="Proteomes" id="UP000615446">
    <property type="component" value="Unassembled WGS sequence"/>
</dbReference>
<evidence type="ECO:0000256" key="11">
    <source>
        <dbReference type="ARBA" id="ARBA00022842"/>
    </source>
</evidence>
<dbReference type="Pfam" id="PF04548">
    <property type="entry name" value="AIG1"/>
    <property type="match status" value="1"/>
</dbReference>
<evidence type="ECO:0000256" key="16">
    <source>
        <dbReference type="ARBA" id="ARBA00024013"/>
    </source>
</evidence>
<evidence type="ECO:0000313" key="18">
    <source>
        <dbReference type="EMBL" id="GBC01722.1"/>
    </source>
</evidence>
<keyword evidence="4" id="KW-0150">Chloroplast</keyword>
<sequence>MSKIESEDWFNEEYSKKEDINITDSENLKLEDSLKIKEFTKLKRINLEKLELTYLEICGCSQLTNADLSELPNLTSLSVTDCLKLKKLDCSSIKTLTQLEVSDLIELNCSNTSIKELSLNLCPYITKLNCSNNDKLVNLDVSNCSNLEFLDCSKCFNDGFTILDLSYCPKSLTPKYPPNLKNIIREKKNIKNILIVGSTGSGRSTLANVLANSEDFKESGHTVSKTKNFNKKVFERKMINFRVVDTVGFEDTNLTTKQVLYKLADGIYSMPEGISQVLFVVDGRFVPEKIRSLSLISNIFFGSDILDYVTIVRTKFNNFRSNDHCNIDKEKMIKESETFAKIINSRNNVIHVDNPPVNIEDDGDDDHITQININKNTREKSRKILLDYLENLTSVKENKHFKLKKWDELHVSICEYVKRIDDVQKKLDSDPAVSKNYCWML</sequence>
<keyword evidence="5" id="KW-0934">Plastid</keyword>
<dbReference type="GO" id="GO:0046872">
    <property type="term" value="F:metal ion binding"/>
    <property type="evidence" value="ECO:0007669"/>
    <property type="project" value="UniProtKB-KW"/>
</dbReference>
<evidence type="ECO:0000256" key="12">
    <source>
        <dbReference type="ARBA" id="ARBA00022927"/>
    </source>
</evidence>
<evidence type="ECO:0000256" key="4">
    <source>
        <dbReference type="ARBA" id="ARBA00022528"/>
    </source>
</evidence>
<evidence type="ECO:0000259" key="17">
    <source>
        <dbReference type="Pfam" id="PF04548"/>
    </source>
</evidence>
<dbReference type="Gene3D" id="3.40.50.300">
    <property type="entry name" value="P-loop containing nucleotide triphosphate hydrolases"/>
    <property type="match status" value="1"/>
</dbReference>
<dbReference type="GO" id="GO:0016787">
    <property type="term" value="F:hydrolase activity"/>
    <property type="evidence" value="ECO:0007669"/>
    <property type="project" value="UniProtKB-KW"/>
</dbReference>
<evidence type="ECO:0000256" key="3">
    <source>
        <dbReference type="ARBA" id="ARBA00022448"/>
    </source>
</evidence>
<dbReference type="GO" id="GO:0016301">
    <property type="term" value="F:kinase activity"/>
    <property type="evidence" value="ECO:0007669"/>
    <property type="project" value="UniProtKB-KW"/>
</dbReference>
<keyword evidence="7" id="KW-0479">Metal-binding</keyword>
<dbReference type="InterPro" id="IPR045058">
    <property type="entry name" value="GIMA/IAN/Toc"/>
</dbReference>
<keyword evidence="20" id="KW-1185">Reference proteome</keyword>
<evidence type="ECO:0000256" key="6">
    <source>
        <dbReference type="ARBA" id="ARBA00022692"/>
    </source>
</evidence>
<keyword evidence="6" id="KW-0812">Transmembrane</keyword>
<dbReference type="PANTHER" id="PTHR10903">
    <property type="entry name" value="GTPASE, IMAP FAMILY MEMBER-RELATED"/>
    <property type="match status" value="1"/>
</dbReference>
<dbReference type="OrthoDB" id="8954335at2759"/>
<name>A0A2Z6RYZ4_9GLOM</name>
<keyword evidence="19" id="KW-0808">Transferase</keyword>
<keyword evidence="15" id="KW-0472">Membrane</keyword>
<dbReference type="EMBL" id="BEXD01003669">
    <property type="protein sequence ID" value="GBC01722.1"/>
    <property type="molecule type" value="Genomic_DNA"/>
</dbReference>
<dbReference type="Proteomes" id="UP000247702">
    <property type="component" value="Unassembled WGS sequence"/>
</dbReference>
<evidence type="ECO:0000256" key="13">
    <source>
        <dbReference type="ARBA" id="ARBA00022989"/>
    </source>
</evidence>
<dbReference type="GO" id="GO:0015031">
    <property type="term" value="P:protein transport"/>
    <property type="evidence" value="ECO:0007669"/>
    <property type="project" value="UniProtKB-KW"/>
</dbReference>
<dbReference type="EMBL" id="BLAL01000004">
    <property type="protein sequence ID" value="GES72701.1"/>
    <property type="molecule type" value="Genomic_DNA"/>
</dbReference>
<evidence type="ECO:0000256" key="9">
    <source>
        <dbReference type="ARBA" id="ARBA00022801"/>
    </source>
</evidence>
<dbReference type="GO" id="GO:0005525">
    <property type="term" value="F:GTP binding"/>
    <property type="evidence" value="ECO:0007669"/>
    <property type="project" value="UniProtKB-KW"/>
</dbReference>
<evidence type="ECO:0000256" key="8">
    <source>
        <dbReference type="ARBA" id="ARBA00022741"/>
    </source>
</evidence>
<feature type="domain" description="AIG1-type G" evidence="17">
    <location>
        <begin position="191"/>
        <end position="344"/>
    </location>
</feature>
<evidence type="ECO:0000313" key="20">
    <source>
        <dbReference type="Proteomes" id="UP000247702"/>
    </source>
</evidence>
<protein>
    <submittedName>
        <fullName evidence="19">Kinase-like domain-containing protein</fullName>
    </submittedName>
</protein>
<keyword evidence="12" id="KW-0653">Protein transport</keyword>
<evidence type="ECO:0000256" key="15">
    <source>
        <dbReference type="ARBA" id="ARBA00023136"/>
    </source>
</evidence>
<dbReference type="SUPFAM" id="SSF52047">
    <property type="entry name" value="RNI-like"/>
    <property type="match status" value="1"/>
</dbReference>
<dbReference type="InterPro" id="IPR032675">
    <property type="entry name" value="LRR_dom_sf"/>
</dbReference>
<dbReference type="STRING" id="94130.A0A2Z6RYZ4"/>
<evidence type="ECO:0000313" key="19">
    <source>
        <dbReference type="EMBL" id="GES72701.1"/>
    </source>
</evidence>
<gene>
    <name evidence="19" type="ORF">RCL2_000025700</name>
    <name evidence="18" type="ORF">RclHR1_04300004</name>
</gene>
<comment type="cofactor">
    <cofactor evidence="1">
        <name>Mg(2+)</name>
        <dbReference type="ChEBI" id="CHEBI:18420"/>
    </cofactor>
</comment>
<keyword evidence="8" id="KW-0547">Nucleotide-binding</keyword>